<dbReference type="STRING" id="54.SAMN02745121_05638"/>
<sequence>MLATRPSHAGRRLYRKSANAYHRPTEFACHAVVVRSHAVSEAWPWPHWIGALPTEERRADFVAPSTSIHPYRRGEFLRTIALTGALDRLEVGTVMAAIASFGRAGDDEVEASAVAEVRRILDLDQVTVGGGIEVTVEGVVVVTPQCCAGLEQWREWLAFLDGGPEPWGGHDPMLRVTRTASGSIAFGYEDSAECLVAPERLRAALGAVEAELAAFAGLLAGWAEVHVPGLAEALVDKLGRDLALRPPR</sequence>
<evidence type="ECO:0000313" key="1">
    <source>
        <dbReference type="EMBL" id="SFE82035.1"/>
    </source>
</evidence>
<organism evidence="1 2">
    <name type="scientific">Nannocystis exedens</name>
    <dbReference type="NCBI Taxonomy" id="54"/>
    <lineage>
        <taxon>Bacteria</taxon>
        <taxon>Pseudomonadati</taxon>
        <taxon>Myxococcota</taxon>
        <taxon>Polyangia</taxon>
        <taxon>Nannocystales</taxon>
        <taxon>Nannocystaceae</taxon>
        <taxon>Nannocystis</taxon>
    </lineage>
</organism>
<keyword evidence="2" id="KW-1185">Reference proteome</keyword>
<evidence type="ECO:0000313" key="2">
    <source>
        <dbReference type="Proteomes" id="UP000199400"/>
    </source>
</evidence>
<reference evidence="2" key="1">
    <citation type="submission" date="2016-10" db="EMBL/GenBank/DDBJ databases">
        <authorList>
            <person name="Varghese N."/>
            <person name="Submissions S."/>
        </authorList>
    </citation>
    <scope>NUCLEOTIDE SEQUENCE [LARGE SCALE GENOMIC DNA]</scope>
    <source>
        <strain evidence="2">ATCC 25963</strain>
    </source>
</reference>
<name>A0A1I2DN88_9BACT</name>
<gene>
    <name evidence="1" type="ORF">SAMN02745121_05638</name>
</gene>
<dbReference type="AlphaFoldDB" id="A0A1I2DN88"/>
<dbReference type="Proteomes" id="UP000199400">
    <property type="component" value="Unassembled WGS sequence"/>
</dbReference>
<dbReference type="EMBL" id="FOMX01000020">
    <property type="protein sequence ID" value="SFE82035.1"/>
    <property type="molecule type" value="Genomic_DNA"/>
</dbReference>
<proteinExistence type="predicted"/>
<accession>A0A1I2DN88</accession>
<protein>
    <submittedName>
        <fullName evidence="1">Uncharacterized protein</fullName>
    </submittedName>
</protein>